<keyword evidence="3" id="KW-1185">Reference proteome</keyword>
<feature type="transmembrane region" description="Helical" evidence="1">
    <location>
        <begin position="71"/>
        <end position="91"/>
    </location>
</feature>
<evidence type="ECO:0000313" key="3">
    <source>
        <dbReference type="Proteomes" id="UP000627715"/>
    </source>
</evidence>
<feature type="transmembrane region" description="Helical" evidence="1">
    <location>
        <begin position="119"/>
        <end position="146"/>
    </location>
</feature>
<dbReference type="EMBL" id="BMIY01000002">
    <property type="protein sequence ID" value="GGG51201.1"/>
    <property type="molecule type" value="Genomic_DNA"/>
</dbReference>
<gene>
    <name evidence="2" type="ORF">GCM10011403_05420</name>
</gene>
<organism evidence="2 3">
    <name type="scientific">Pseudohongiella nitratireducens</name>
    <dbReference type="NCBI Taxonomy" id="1768907"/>
    <lineage>
        <taxon>Bacteria</taxon>
        <taxon>Pseudomonadati</taxon>
        <taxon>Pseudomonadota</taxon>
        <taxon>Gammaproteobacteria</taxon>
        <taxon>Pseudomonadales</taxon>
        <taxon>Pseudohongiellaceae</taxon>
        <taxon>Pseudohongiella</taxon>
    </lineage>
</organism>
<proteinExistence type="predicted"/>
<feature type="transmembrane region" description="Helical" evidence="1">
    <location>
        <begin position="166"/>
        <end position="193"/>
    </location>
</feature>
<dbReference type="InterPro" id="IPR018692">
    <property type="entry name" value="DUF2189"/>
</dbReference>
<feature type="transmembrane region" description="Helical" evidence="1">
    <location>
        <begin position="46"/>
        <end position="65"/>
    </location>
</feature>
<keyword evidence="1" id="KW-0812">Transmembrane</keyword>
<reference evidence="2" key="2">
    <citation type="submission" date="2020-09" db="EMBL/GenBank/DDBJ databases">
        <authorList>
            <person name="Sun Q."/>
            <person name="Zhou Y."/>
        </authorList>
    </citation>
    <scope>NUCLEOTIDE SEQUENCE</scope>
    <source>
        <strain evidence="2">CGMCC 1.15425</strain>
    </source>
</reference>
<name>A0A917GME0_9GAMM</name>
<protein>
    <recommendedName>
        <fullName evidence="4">DUF2189 domain-containing protein</fullName>
    </recommendedName>
</protein>
<sequence>MSYKSHVSSQDRLFSAIEVRQIDRNDLWRALKRGTSDFFDSPTHPVFLTAIYLIVAAMVALFGLGENPLPLIFPLVAGMALIGPLAACGIYELSRRKEKGLDYAWWHAFDVLSSPSRPAILLMGAILAVLFFCWMQTAIALYGVYFGDLNPGSLTVLMEQVFTTAAGWQLLISGCAMGLLYSAVVFVMTVVSLPAMVDKQARFAQAVGLSLKVCLRNWQTLMLWYVVVAALMWVGVLTFFFGLAILLPIVGHATWHLYRMLVNREVGAP</sequence>
<evidence type="ECO:0000256" key="1">
    <source>
        <dbReference type="SAM" id="Phobius"/>
    </source>
</evidence>
<accession>A0A917GME0</accession>
<dbReference type="Pfam" id="PF09955">
    <property type="entry name" value="DUF2189"/>
    <property type="match status" value="1"/>
</dbReference>
<keyword evidence="1" id="KW-0472">Membrane</keyword>
<feature type="transmembrane region" description="Helical" evidence="1">
    <location>
        <begin position="222"/>
        <end position="250"/>
    </location>
</feature>
<dbReference type="RefSeq" id="WP_068811528.1">
    <property type="nucleotide sequence ID" value="NZ_BMIY01000002.1"/>
</dbReference>
<reference evidence="2" key="1">
    <citation type="journal article" date="2014" name="Int. J. Syst. Evol. Microbiol.">
        <title>Complete genome sequence of Corynebacterium casei LMG S-19264T (=DSM 44701T), isolated from a smear-ripened cheese.</title>
        <authorList>
            <consortium name="US DOE Joint Genome Institute (JGI-PGF)"/>
            <person name="Walter F."/>
            <person name="Albersmeier A."/>
            <person name="Kalinowski J."/>
            <person name="Ruckert C."/>
        </authorList>
    </citation>
    <scope>NUCLEOTIDE SEQUENCE</scope>
    <source>
        <strain evidence="2">CGMCC 1.15425</strain>
    </source>
</reference>
<dbReference type="Proteomes" id="UP000627715">
    <property type="component" value="Unassembled WGS sequence"/>
</dbReference>
<dbReference type="AlphaFoldDB" id="A0A917GME0"/>
<evidence type="ECO:0000313" key="2">
    <source>
        <dbReference type="EMBL" id="GGG51201.1"/>
    </source>
</evidence>
<keyword evidence="1" id="KW-1133">Transmembrane helix</keyword>
<dbReference type="OrthoDB" id="5621705at2"/>
<comment type="caution">
    <text evidence="2">The sequence shown here is derived from an EMBL/GenBank/DDBJ whole genome shotgun (WGS) entry which is preliminary data.</text>
</comment>
<evidence type="ECO:0008006" key="4">
    <source>
        <dbReference type="Google" id="ProtNLM"/>
    </source>
</evidence>